<dbReference type="AlphaFoldDB" id="A0A2G8L6R4"/>
<evidence type="ECO:0000256" key="1">
    <source>
        <dbReference type="SAM" id="MobiDB-lite"/>
    </source>
</evidence>
<dbReference type="EMBL" id="MRZV01000194">
    <property type="protein sequence ID" value="PIK55944.1"/>
    <property type="molecule type" value="Genomic_DNA"/>
</dbReference>
<feature type="region of interest" description="Disordered" evidence="1">
    <location>
        <begin position="88"/>
        <end position="122"/>
    </location>
</feature>
<sequence length="129" mass="14334">MASIPNGAFLAPHSCHDAMRKEMELKRLERQTSTTVTPDGTPPGSPRKYDPGSSPLANFKNFLWPSNATLPSPKTSRKVPEIIYSEKKPSAVNSCVRSSTPFQKTSEDHDRQHNLSPSLIKNNQLFKSI</sequence>
<name>A0A2G8L6R4_STIJA</name>
<feature type="region of interest" description="Disordered" evidence="1">
    <location>
        <begin position="26"/>
        <end position="54"/>
    </location>
</feature>
<gene>
    <name evidence="2" type="ORF">BSL78_07140</name>
</gene>
<organism evidence="2 3">
    <name type="scientific">Stichopus japonicus</name>
    <name type="common">Sea cucumber</name>
    <dbReference type="NCBI Taxonomy" id="307972"/>
    <lineage>
        <taxon>Eukaryota</taxon>
        <taxon>Metazoa</taxon>
        <taxon>Echinodermata</taxon>
        <taxon>Eleutherozoa</taxon>
        <taxon>Echinozoa</taxon>
        <taxon>Holothuroidea</taxon>
        <taxon>Aspidochirotacea</taxon>
        <taxon>Aspidochirotida</taxon>
        <taxon>Stichopodidae</taxon>
        <taxon>Apostichopus</taxon>
    </lineage>
</organism>
<dbReference type="OrthoDB" id="10500639at2759"/>
<evidence type="ECO:0000313" key="3">
    <source>
        <dbReference type="Proteomes" id="UP000230750"/>
    </source>
</evidence>
<dbReference type="Proteomes" id="UP000230750">
    <property type="component" value="Unassembled WGS sequence"/>
</dbReference>
<keyword evidence="3" id="KW-1185">Reference proteome</keyword>
<protein>
    <submittedName>
        <fullName evidence="2">Uncharacterized protein</fullName>
    </submittedName>
</protein>
<reference evidence="2 3" key="1">
    <citation type="journal article" date="2017" name="PLoS Biol.">
        <title>The sea cucumber genome provides insights into morphological evolution and visceral regeneration.</title>
        <authorList>
            <person name="Zhang X."/>
            <person name="Sun L."/>
            <person name="Yuan J."/>
            <person name="Sun Y."/>
            <person name="Gao Y."/>
            <person name="Zhang L."/>
            <person name="Li S."/>
            <person name="Dai H."/>
            <person name="Hamel J.F."/>
            <person name="Liu C."/>
            <person name="Yu Y."/>
            <person name="Liu S."/>
            <person name="Lin W."/>
            <person name="Guo K."/>
            <person name="Jin S."/>
            <person name="Xu P."/>
            <person name="Storey K.B."/>
            <person name="Huan P."/>
            <person name="Zhang T."/>
            <person name="Zhou Y."/>
            <person name="Zhang J."/>
            <person name="Lin C."/>
            <person name="Li X."/>
            <person name="Xing L."/>
            <person name="Huo D."/>
            <person name="Sun M."/>
            <person name="Wang L."/>
            <person name="Mercier A."/>
            <person name="Li F."/>
            <person name="Yang H."/>
            <person name="Xiang J."/>
        </authorList>
    </citation>
    <scope>NUCLEOTIDE SEQUENCE [LARGE SCALE GENOMIC DNA]</scope>
    <source>
        <strain evidence="2">Shaxun</strain>
        <tissue evidence="2">Muscle</tissue>
    </source>
</reference>
<feature type="compositionally biased region" description="Polar residues" evidence="1">
    <location>
        <begin position="91"/>
        <end position="104"/>
    </location>
</feature>
<proteinExistence type="predicted"/>
<accession>A0A2G8L6R4</accession>
<evidence type="ECO:0000313" key="2">
    <source>
        <dbReference type="EMBL" id="PIK55944.1"/>
    </source>
</evidence>
<comment type="caution">
    <text evidence="2">The sequence shown here is derived from an EMBL/GenBank/DDBJ whole genome shotgun (WGS) entry which is preliminary data.</text>
</comment>